<sequence>MALFDQILGALNNPNQQASPDQLSSILGTMQQTSNQQGIDPNTTQAAMSVLGGFVRSALQQQRQTQGRARAEAIVNQFAGTTPSMAAVQALFGMNGQNQVVQAISQRTGIPPQTIQILLPILVPLVLNLLKTGASNSSASATTTTTSRSSSNSVLDSFLDSDGDGQVDVGDALRLAGQFLNQRR</sequence>
<dbReference type="EMBL" id="CP113797">
    <property type="protein sequence ID" value="WAL62698.1"/>
    <property type="molecule type" value="Genomic_DNA"/>
</dbReference>
<proteinExistence type="predicted"/>
<reference evidence="1" key="1">
    <citation type="submission" date="2022-12" db="EMBL/GenBank/DDBJ databases">
        <title>Polyphasic identification of a Novel Hot-Spring Cyanobacterium Ocullathermofonsia sinensis gen nov. sp. nov. and Genomic Insights on its Adaptations to the Thermal Habitat.</title>
        <authorList>
            <person name="Daroch M."/>
            <person name="Tang J."/>
            <person name="Jiang Y."/>
        </authorList>
    </citation>
    <scope>NUCLEOTIDE SEQUENCE</scope>
    <source>
        <strain evidence="1">PKUAC-SCTA174</strain>
    </source>
</reference>
<dbReference type="RefSeq" id="WP_268613035.1">
    <property type="nucleotide sequence ID" value="NZ_CP113797.1"/>
</dbReference>
<name>A0A9E8ZGF8_9CYAN</name>
<gene>
    <name evidence="1" type="ORF">OXH18_12110</name>
</gene>
<dbReference type="Pfam" id="PF06078">
    <property type="entry name" value="DUF937"/>
    <property type="match status" value="2"/>
</dbReference>
<dbReference type="KEGG" id="tsin:OXH18_12110"/>
<organism evidence="1 2">
    <name type="scientific">Thermocoleostomius sinensis A174</name>
    <dbReference type="NCBI Taxonomy" id="2016057"/>
    <lineage>
        <taxon>Bacteria</taxon>
        <taxon>Bacillati</taxon>
        <taxon>Cyanobacteriota</taxon>
        <taxon>Cyanophyceae</taxon>
        <taxon>Oculatellales</taxon>
        <taxon>Oculatellaceae</taxon>
        <taxon>Thermocoleostomius</taxon>
    </lineage>
</organism>
<evidence type="ECO:0000313" key="2">
    <source>
        <dbReference type="Proteomes" id="UP001163152"/>
    </source>
</evidence>
<accession>A0A9E8ZGF8</accession>
<dbReference type="InterPro" id="IPR009282">
    <property type="entry name" value="DUF937"/>
</dbReference>
<dbReference type="Proteomes" id="UP001163152">
    <property type="component" value="Chromosome"/>
</dbReference>
<evidence type="ECO:0000313" key="1">
    <source>
        <dbReference type="EMBL" id="WAL62698.1"/>
    </source>
</evidence>
<dbReference type="AlphaFoldDB" id="A0A9E8ZGF8"/>
<keyword evidence="2" id="KW-1185">Reference proteome</keyword>
<protein>
    <submittedName>
        <fullName evidence="1">DUF937 domain-containing protein</fullName>
    </submittedName>
</protein>